<protein>
    <submittedName>
        <fullName evidence="1">Uncharacterized protein</fullName>
    </submittedName>
</protein>
<evidence type="ECO:0000313" key="2">
    <source>
        <dbReference type="Proteomes" id="UP000887013"/>
    </source>
</evidence>
<name>A0A8X6THS8_NEPPI</name>
<feature type="non-terminal residue" evidence="1">
    <location>
        <position position="36"/>
    </location>
</feature>
<gene>
    <name evidence="1" type="ORF">NPIL_508831</name>
</gene>
<dbReference type="Proteomes" id="UP000887013">
    <property type="component" value="Unassembled WGS sequence"/>
</dbReference>
<sequence length="36" mass="3899">MSQQRPLTDSEAWRIVGWLEGGQTQAKVAEATGIAL</sequence>
<reference evidence="1" key="1">
    <citation type="submission" date="2020-08" db="EMBL/GenBank/DDBJ databases">
        <title>Multicomponent nature underlies the extraordinary mechanical properties of spider dragline silk.</title>
        <authorList>
            <person name="Kono N."/>
            <person name="Nakamura H."/>
            <person name="Mori M."/>
            <person name="Yoshida Y."/>
            <person name="Ohtoshi R."/>
            <person name="Malay A.D."/>
            <person name="Moran D.A.P."/>
            <person name="Tomita M."/>
            <person name="Numata K."/>
            <person name="Arakawa K."/>
        </authorList>
    </citation>
    <scope>NUCLEOTIDE SEQUENCE</scope>
</reference>
<dbReference type="AlphaFoldDB" id="A0A8X6THS8"/>
<keyword evidence="2" id="KW-1185">Reference proteome</keyword>
<accession>A0A8X6THS8</accession>
<dbReference type="EMBL" id="BMAW01057326">
    <property type="protein sequence ID" value="GFT10111.1"/>
    <property type="molecule type" value="Genomic_DNA"/>
</dbReference>
<proteinExistence type="predicted"/>
<comment type="caution">
    <text evidence="1">The sequence shown here is derived from an EMBL/GenBank/DDBJ whole genome shotgun (WGS) entry which is preliminary data.</text>
</comment>
<evidence type="ECO:0000313" key="1">
    <source>
        <dbReference type="EMBL" id="GFT10111.1"/>
    </source>
</evidence>
<dbReference type="OrthoDB" id="6755115at2759"/>
<organism evidence="1 2">
    <name type="scientific">Nephila pilipes</name>
    <name type="common">Giant wood spider</name>
    <name type="synonym">Nephila maculata</name>
    <dbReference type="NCBI Taxonomy" id="299642"/>
    <lineage>
        <taxon>Eukaryota</taxon>
        <taxon>Metazoa</taxon>
        <taxon>Ecdysozoa</taxon>
        <taxon>Arthropoda</taxon>
        <taxon>Chelicerata</taxon>
        <taxon>Arachnida</taxon>
        <taxon>Araneae</taxon>
        <taxon>Araneomorphae</taxon>
        <taxon>Entelegynae</taxon>
        <taxon>Araneoidea</taxon>
        <taxon>Nephilidae</taxon>
        <taxon>Nephila</taxon>
    </lineage>
</organism>